<evidence type="ECO:0000313" key="1">
    <source>
        <dbReference type="EMBL" id="VFK27112.1"/>
    </source>
</evidence>
<dbReference type="InterPro" id="IPR043519">
    <property type="entry name" value="NT_sf"/>
</dbReference>
<accession>A0A451BB29</accession>
<dbReference type="AlphaFoldDB" id="A0A451BB29"/>
<evidence type="ECO:0000313" key="3">
    <source>
        <dbReference type="EMBL" id="VFK75472.1"/>
    </source>
</evidence>
<dbReference type="SUPFAM" id="SSF81301">
    <property type="entry name" value="Nucleotidyltransferase"/>
    <property type="match status" value="1"/>
</dbReference>
<dbReference type="EMBL" id="CAADFO010000025">
    <property type="protein sequence ID" value="VFK27112.1"/>
    <property type="molecule type" value="Genomic_DNA"/>
</dbReference>
<gene>
    <name evidence="1" type="ORF">BECKMB1821G_GA0114241_102524</name>
    <name evidence="3" type="ORF">BECKMB1821H_GA0114242_102324</name>
    <name evidence="2" type="ORF">BECKMB1821I_GA0114274_102324</name>
</gene>
<name>A0A451BB29_9GAMM</name>
<organism evidence="3">
    <name type="scientific">Candidatus Kentrum sp. MB</name>
    <dbReference type="NCBI Taxonomy" id="2138164"/>
    <lineage>
        <taxon>Bacteria</taxon>
        <taxon>Pseudomonadati</taxon>
        <taxon>Pseudomonadota</taxon>
        <taxon>Gammaproteobacteria</taxon>
        <taxon>Candidatus Kentrum</taxon>
    </lineage>
</organism>
<evidence type="ECO:0008006" key="4">
    <source>
        <dbReference type="Google" id="ProtNLM"/>
    </source>
</evidence>
<dbReference type="EMBL" id="CAADFQ010000023">
    <property type="protein sequence ID" value="VFK31414.1"/>
    <property type="molecule type" value="Genomic_DNA"/>
</dbReference>
<protein>
    <recommendedName>
        <fullName evidence="4">Nucleotidyltransferase domain-containing protein</fullName>
    </recommendedName>
</protein>
<proteinExistence type="predicted"/>
<evidence type="ECO:0000313" key="2">
    <source>
        <dbReference type="EMBL" id="VFK31414.1"/>
    </source>
</evidence>
<reference evidence="3" key="1">
    <citation type="submission" date="2019-02" db="EMBL/GenBank/DDBJ databases">
        <authorList>
            <person name="Gruber-Vodicka R. H."/>
            <person name="Seah K. B. B."/>
        </authorList>
    </citation>
    <scope>NUCLEOTIDE SEQUENCE</scope>
    <source>
        <strain evidence="1">BECK_BZ197</strain>
        <strain evidence="3">BECK_BZ198</strain>
        <strain evidence="2">BECK_BZ199</strain>
    </source>
</reference>
<dbReference type="Gene3D" id="3.30.460.10">
    <property type="entry name" value="Beta Polymerase, domain 2"/>
    <property type="match status" value="1"/>
</dbReference>
<sequence length="99" mass="11058">MRLTDRQIRIIKQKTAECFGIEATVCLFGSRIDDAARGGDIDLYIEVPAHIDNVFRRAMRLYGVLQIALGLQRIDIVTHVAGQPLARIHQEACATGIRL</sequence>
<dbReference type="EMBL" id="CAADGH010000023">
    <property type="protein sequence ID" value="VFK75472.1"/>
    <property type="molecule type" value="Genomic_DNA"/>
</dbReference>